<gene>
    <name evidence="1" type="ORF">B0W48_02850</name>
</gene>
<evidence type="ECO:0000313" key="1">
    <source>
        <dbReference type="EMBL" id="AQP98829.1"/>
    </source>
</evidence>
<accession>A0A1Q2GUN4</accession>
<dbReference type="KEGG" id="paln:B0W48_02850"/>
<dbReference type="Gene3D" id="1.25.40.10">
    <property type="entry name" value="Tetratricopeptide repeat domain"/>
    <property type="match status" value="1"/>
</dbReference>
<dbReference type="STRING" id="247523.B0W48_02850"/>
<reference evidence="1 2" key="1">
    <citation type="submission" date="2017-02" db="EMBL/GenBank/DDBJ databases">
        <title>Complete genome sequence of the cold-active Pseudoalteromonas aliena strain EH1 isolated from Arctic seawater.</title>
        <authorList>
            <person name="Kim E."/>
            <person name="Heo E."/>
            <person name="Kim H."/>
            <person name="Kim D."/>
        </authorList>
    </citation>
    <scope>NUCLEOTIDE SEQUENCE [LARGE SCALE GENOMIC DNA]</scope>
    <source>
        <strain evidence="1 2">EH1</strain>
    </source>
</reference>
<dbReference type="Pfam" id="PF07024">
    <property type="entry name" value="ImpE"/>
    <property type="match status" value="1"/>
</dbReference>
<sequence>MKKIHSLIREGKLTDALSWCATQLQDEPLNFDIRSIYAELLCINGELEKADKQLDFMVQKNPEFAVGAVNLRHLIRAQQSRVDFYQGKGIPKLFHEADELDTLFLKMHMALLEGEIDEAGKLAKEMELLRIETSQDSDSVVRDLDDSLAPYLEVLGTNGEFYLANFNEIEALKVEPNASLLESIWLRVEITIKNDGPSGTAHLPLVYANADTELEKLGQVSDWVDLKEEFTIGKGMKMLFVNDEAITIPNLKINVFESV</sequence>
<evidence type="ECO:0000313" key="2">
    <source>
        <dbReference type="Proteomes" id="UP000188243"/>
    </source>
</evidence>
<dbReference type="EMBL" id="CP019628">
    <property type="protein sequence ID" value="AQP98829.1"/>
    <property type="molecule type" value="Genomic_DNA"/>
</dbReference>
<dbReference type="InterPro" id="IPR011990">
    <property type="entry name" value="TPR-like_helical_dom_sf"/>
</dbReference>
<protein>
    <submittedName>
        <fullName evidence="1">Virulence protein, SciE type</fullName>
    </submittedName>
</protein>
<dbReference type="InterPro" id="IPR009211">
    <property type="entry name" value="TagJ"/>
</dbReference>
<dbReference type="Proteomes" id="UP000188243">
    <property type="component" value="Chromosome"/>
</dbReference>
<dbReference type="RefSeq" id="WP_077535553.1">
    <property type="nucleotide sequence ID" value="NZ_CP019628.1"/>
</dbReference>
<proteinExistence type="predicted"/>
<name>A0A1Q2GUN4_9GAMM</name>
<organism evidence="1 2">
    <name type="scientific">Pseudoalteromonas aliena</name>
    <dbReference type="NCBI Taxonomy" id="247523"/>
    <lineage>
        <taxon>Bacteria</taxon>
        <taxon>Pseudomonadati</taxon>
        <taxon>Pseudomonadota</taxon>
        <taxon>Gammaproteobacteria</taxon>
        <taxon>Alteromonadales</taxon>
        <taxon>Pseudoalteromonadaceae</taxon>
        <taxon>Pseudoalteromonas</taxon>
    </lineage>
</organism>
<dbReference type="AlphaFoldDB" id="A0A1Q2GUN4"/>
<dbReference type="SUPFAM" id="SSF144059">
    <property type="entry name" value="ImpE-like"/>
    <property type="match status" value="1"/>
</dbReference>